<sequence>MRGRKLAKIIDKHCEYLRSSGGHRRYRGRHKEFTFAYHDGDDITGNMVRRVLVEDVGLTESEARKEVSR</sequence>
<evidence type="ECO:0008006" key="3">
    <source>
        <dbReference type="Google" id="ProtNLM"/>
    </source>
</evidence>
<reference evidence="1 2" key="1">
    <citation type="submission" date="2017-04" db="EMBL/GenBank/DDBJ databases">
        <title>Whole Genome Sequence of 1,4-Dioxane Degrading Bacterium Mycobacterium dioxanotrophicus PH-06.</title>
        <authorList>
            <person name="He Y."/>
        </authorList>
    </citation>
    <scope>NUCLEOTIDE SEQUENCE [LARGE SCALE GENOMIC DNA]</scope>
    <source>
        <strain evidence="1 2">PH-06</strain>
    </source>
</reference>
<dbReference type="EMBL" id="CP020809">
    <property type="protein sequence ID" value="ART70912.1"/>
    <property type="molecule type" value="Genomic_DNA"/>
</dbReference>
<name>A0A1Y0C727_9MYCO</name>
<dbReference type="SUPFAM" id="SSF54786">
    <property type="entry name" value="YcfA/nrd intein domain"/>
    <property type="match status" value="1"/>
</dbReference>
<evidence type="ECO:0000313" key="2">
    <source>
        <dbReference type="Proteomes" id="UP000195331"/>
    </source>
</evidence>
<evidence type="ECO:0000313" key="1">
    <source>
        <dbReference type="EMBL" id="ART70912.1"/>
    </source>
</evidence>
<dbReference type="KEGG" id="mdx:BTO20_22340"/>
<dbReference type="AlphaFoldDB" id="A0A1Y0C727"/>
<dbReference type="Proteomes" id="UP000195331">
    <property type="component" value="Chromosome"/>
</dbReference>
<proteinExistence type="predicted"/>
<accession>A0A1Y0C727</accession>
<protein>
    <recommendedName>
        <fullName evidence="3">Addiction module toxin, HicA family</fullName>
    </recommendedName>
</protein>
<keyword evidence="2" id="KW-1185">Reference proteome</keyword>
<organism evidence="1 2">
    <name type="scientific">Mycobacterium dioxanotrophicus</name>
    <dbReference type="NCBI Taxonomy" id="482462"/>
    <lineage>
        <taxon>Bacteria</taxon>
        <taxon>Bacillati</taxon>
        <taxon>Actinomycetota</taxon>
        <taxon>Actinomycetes</taxon>
        <taxon>Mycobacteriales</taxon>
        <taxon>Mycobacteriaceae</taxon>
        <taxon>Mycobacterium</taxon>
    </lineage>
</organism>
<gene>
    <name evidence="1" type="ORF">BTO20_22340</name>
</gene>